<dbReference type="EMBL" id="MU277223">
    <property type="protein sequence ID" value="KAI0059799.1"/>
    <property type="molecule type" value="Genomic_DNA"/>
</dbReference>
<dbReference type="Proteomes" id="UP000814140">
    <property type="component" value="Unassembled WGS sequence"/>
</dbReference>
<keyword evidence="2" id="KW-1185">Reference proteome</keyword>
<evidence type="ECO:0000313" key="2">
    <source>
        <dbReference type="Proteomes" id="UP000814140"/>
    </source>
</evidence>
<name>A0ACB8ST64_9AGAM</name>
<protein>
    <submittedName>
        <fullName evidence="1">Uncharacterized protein</fullName>
    </submittedName>
</protein>
<organism evidence="1 2">
    <name type="scientific">Artomyces pyxidatus</name>
    <dbReference type="NCBI Taxonomy" id="48021"/>
    <lineage>
        <taxon>Eukaryota</taxon>
        <taxon>Fungi</taxon>
        <taxon>Dikarya</taxon>
        <taxon>Basidiomycota</taxon>
        <taxon>Agaricomycotina</taxon>
        <taxon>Agaricomycetes</taxon>
        <taxon>Russulales</taxon>
        <taxon>Auriscalpiaceae</taxon>
        <taxon>Artomyces</taxon>
    </lineage>
</organism>
<evidence type="ECO:0000313" key="1">
    <source>
        <dbReference type="EMBL" id="KAI0059799.1"/>
    </source>
</evidence>
<gene>
    <name evidence="1" type="ORF">BV25DRAFT_1808438</name>
</gene>
<reference evidence="1" key="1">
    <citation type="submission" date="2021-03" db="EMBL/GenBank/DDBJ databases">
        <authorList>
            <consortium name="DOE Joint Genome Institute"/>
            <person name="Ahrendt S."/>
            <person name="Looney B.P."/>
            <person name="Miyauchi S."/>
            <person name="Morin E."/>
            <person name="Drula E."/>
            <person name="Courty P.E."/>
            <person name="Chicoki N."/>
            <person name="Fauchery L."/>
            <person name="Kohler A."/>
            <person name="Kuo A."/>
            <person name="Labutti K."/>
            <person name="Pangilinan J."/>
            <person name="Lipzen A."/>
            <person name="Riley R."/>
            <person name="Andreopoulos W."/>
            <person name="He G."/>
            <person name="Johnson J."/>
            <person name="Barry K.W."/>
            <person name="Grigoriev I.V."/>
            <person name="Nagy L."/>
            <person name="Hibbett D."/>
            <person name="Henrissat B."/>
            <person name="Matheny P.B."/>
            <person name="Labbe J."/>
            <person name="Martin F."/>
        </authorList>
    </citation>
    <scope>NUCLEOTIDE SEQUENCE</scope>
    <source>
        <strain evidence="1">HHB10654</strain>
    </source>
</reference>
<sequence>MSSCTVLPSSLLPRTSHSPRILELVDMPVSPSVIELVVDFVVNVVREGTRRDGRSLVTEGSEWDIRRTRFTHLVLDLVMGADIDMSCLLVCLLYLERSKARIHITDSRWPFERVFIGAVVVAHKYLNDCVWFNSHWSLFSGIFCARSITTAEREFLGVVQNRLSVTEADILGFRRDVMHGPQRQKTLIMETFFVGNRYELAVAYDRTQYAYVLKGH</sequence>
<proteinExistence type="predicted"/>
<comment type="caution">
    <text evidence="1">The sequence shown here is derived from an EMBL/GenBank/DDBJ whole genome shotgun (WGS) entry which is preliminary data.</text>
</comment>
<reference evidence="1" key="2">
    <citation type="journal article" date="2022" name="New Phytol.">
        <title>Evolutionary transition to the ectomycorrhizal habit in the genomes of a hyperdiverse lineage of mushroom-forming fungi.</title>
        <authorList>
            <person name="Looney B."/>
            <person name="Miyauchi S."/>
            <person name="Morin E."/>
            <person name="Drula E."/>
            <person name="Courty P.E."/>
            <person name="Kohler A."/>
            <person name="Kuo A."/>
            <person name="LaButti K."/>
            <person name="Pangilinan J."/>
            <person name="Lipzen A."/>
            <person name="Riley R."/>
            <person name="Andreopoulos W."/>
            <person name="He G."/>
            <person name="Johnson J."/>
            <person name="Nolan M."/>
            <person name="Tritt A."/>
            <person name="Barry K.W."/>
            <person name="Grigoriev I.V."/>
            <person name="Nagy L.G."/>
            <person name="Hibbett D."/>
            <person name="Henrissat B."/>
            <person name="Matheny P.B."/>
            <person name="Labbe J."/>
            <person name="Martin F.M."/>
        </authorList>
    </citation>
    <scope>NUCLEOTIDE SEQUENCE</scope>
    <source>
        <strain evidence="1">HHB10654</strain>
    </source>
</reference>
<accession>A0ACB8ST64</accession>